<evidence type="ECO:0000313" key="2">
    <source>
        <dbReference type="Proteomes" id="UP001218218"/>
    </source>
</evidence>
<dbReference type="Proteomes" id="UP001218218">
    <property type="component" value="Unassembled WGS sequence"/>
</dbReference>
<sequence>MTPDHPLNDRDLQNFLKAARCLQRVCQLWATLAQELLYDNIWVNDSVTRWVLLFSVFGQPIEHRKPARVPEVRALLRLPSKPYLAASVKHLTLSSSPSIGSAFSTAVLSEPGPTFPSLSRLQSLVLLLFRPSCARVLLHDADLARLTHLTIVPGHLEWEGFPVLPALRTLTLFDDRTRTLVPFPAILTCCPALEELRYSCHISATAPTEEQTAGALGCVRIYLGLWLLQPVRAHAKILLGAAFSILERVNVVLDGPGWAGALELDEWAQLRVRGCAVEEGYDTPSGDY</sequence>
<protein>
    <submittedName>
        <fullName evidence="1">Uncharacterized protein</fullName>
    </submittedName>
</protein>
<gene>
    <name evidence="1" type="ORF">DFH08DRAFT_944804</name>
</gene>
<dbReference type="EMBL" id="JARIHO010000091">
    <property type="protein sequence ID" value="KAJ7306828.1"/>
    <property type="molecule type" value="Genomic_DNA"/>
</dbReference>
<accession>A0AAD6Z3Z5</accession>
<dbReference type="SUPFAM" id="SSF52047">
    <property type="entry name" value="RNI-like"/>
    <property type="match status" value="1"/>
</dbReference>
<name>A0AAD6Z3Z5_9AGAR</name>
<dbReference type="AlphaFoldDB" id="A0AAD6Z3Z5"/>
<proteinExistence type="predicted"/>
<reference evidence="1" key="1">
    <citation type="submission" date="2023-03" db="EMBL/GenBank/DDBJ databases">
        <title>Massive genome expansion in bonnet fungi (Mycena s.s.) driven by repeated elements and novel gene families across ecological guilds.</title>
        <authorList>
            <consortium name="Lawrence Berkeley National Laboratory"/>
            <person name="Harder C.B."/>
            <person name="Miyauchi S."/>
            <person name="Viragh M."/>
            <person name="Kuo A."/>
            <person name="Thoen E."/>
            <person name="Andreopoulos B."/>
            <person name="Lu D."/>
            <person name="Skrede I."/>
            <person name="Drula E."/>
            <person name="Henrissat B."/>
            <person name="Morin E."/>
            <person name="Kohler A."/>
            <person name="Barry K."/>
            <person name="LaButti K."/>
            <person name="Morin E."/>
            <person name="Salamov A."/>
            <person name="Lipzen A."/>
            <person name="Mereny Z."/>
            <person name="Hegedus B."/>
            <person name="Baldrian P."/>
            <person name="Stursova M."/>
            <person name="Weitz H."/>
            <person name="Taylor A."/>
            <person name="Grigoriev I.V."/>
            <person name="Nagy L.G."/>
            <person name="Martin F."/>
            <person name="Kauserud H."/>
        </authorList>
    </citation>
    <scope>NUCLEOTIDE SEQUENCE</scope>
    <source>
        <strain evidence="1">CBHHK002</strain>
    </source>
</reference>
<organism evidence="1 2">
    <name type="scientific">Mycena albidolilacea</name>
    <dbReference type="NCBI Taxonomy" id="1033008"/>
    <lineage>
        <taxon>Eukaryota</taxon>
        <taxon>Fungi</taxon>
        <taxon>Dikarya</taxon>
        <taxon>Basidiomycota</taxon>
        <taxon>Agaricomycotina</taxon>
        <taxon>Agaricomycetes</taxon>
        <taxon>Agaricomycetidae</taxon>
        <taxon>Agaricales</taxon>
        <taxon>Marasmiineae</taxon>
        <taxon>Mycenaceae</taxon>
        <taxon>Mycena</taxon>
    </lineage>
</organism>
<evidence type="ECO:0000313" key="1">
    <source>
        <dbReference type="EMBL" id="KAJ7306828.1"/>
    </source>
</evidence>
<comment type="caution">
    <text evidence="1">The sequence shown here is derived from an EMBL/GenBank/DDBJ whole genome shotgun (WGS) entry which is preliminary data.</text>
</comment>
<keyword evidence="2" id="KW-1185">Reference proteome</keyword>